<comment type="subcellular location">
    <subcellularLocation>
        <location evidence="2">Cell outer membrane</location>
        <topology evidence="2">Multi-pass membrane protein</topology>
    </subcellularLocation>
</comment>
<evidence type="ECO:0000256" key="3">
    <source>
        <dbReference type="SAM" id="Phobius"/>
    </source>
</evidence>
<reference evidence="6" key="1">
    <citation type="submission" date="2021-01" db="EMBL/GenBank/DDBJ databases">
        <title>Fulvivirga kasyanovii gen. nov., sp nov., a novel member of the phylum Bacteroidetes isolated from seawater in a mussel farm.</title>
        <authorList>
            <person name="Zhao L.-H."/>
            <person name="Wang Z.-J."/>
        </authorList>
    </citation>
    <scope>NUCLEOTIDE SEQUENCE</scope>
    <source>
        <strain evidence="6">29W222</strain>
    </source>
</reference>
<organism evidence="6 7">
    <name type="scientific">Fulvivirga marina</name>
    <dbReference type="NCBI Taxonomy" id="2494733"/>
    <lineage>
        <taxon>Bacteria</taxon>
        <taxon>Pseudomonadati</taxon>
        <taxon>Bacteroidota</taxon>
        <taxon>Cytophagia</taxon>
        <taxon>Cytophagales</taxon>
        <taxon>Fulvivirgaceae</taxon>
        <taxon>Fulvivirga</taxon>
    </lineage>
</organism>
<dbReference type="SUPFAM" id="SSF56935">
    <property type="entry name" value="Porins"/>
    <property type="match status" value="1"/>
</dbReference>
<dbReference type="PANTHER" id="PTHR40094">
    <property type="entry name" value="ALPHA-2-MACROGLOBULIN HOMOLOG"/>
    <property type="match status" value="1"/>
</dbReference>
<feature type="transmembrane region" description="Helical" evidence="3">
    <location>
        <begin position="23"/>
        <end position="47"/>
    </location>
</feature>
<dbReference type="Proteomes" id="UP000614216">
    <property type="component" value="Unassembled WGS sequence"/>
</dbReference>
<dbReference type="GO" id="GO:0004180">
    <property type="term" value="F:carboxypeptidase activity"/>
    <property type="evidence" value="ECO:0007669"/>
    <property type="project" value="UniProtKB-KW"/>
</dbReference>
<evidence type="ECO:0000256" key="1">
    <source>
        <dbReference type="ARBA" id="ARBA00010556"/>
    </source>
</evidence>
<feature type="domain" description="Alpha-2-macroglobulin bait region" evidence="4">
    <location>
        <begin position="1028"/>
        <end position="1168"/>
    </location>
</feature>
<feature type="domain" description="Alpha-2-macroglobulin" evidence="5">
    <location>
        <begin position="1486"/>
        <end position="1576"/>
    </location>
</feature>
<sequence length="2259" mass="256871">MIRLSLPGITSPDLTVLLTTLSFISYGIFTFIAPYGCDVFDIANYIINFLLHTQDLYDMRYIFLLISFMALTLTGLSQNKQDFYATKWLRVYRLELKDLPKSALTVVDSIYDFALRHKHDEQRIKAVIYQSKFALTLEEDAELKVVQRIKKEIDKSKVPATSILHNYLAKIYRQYFNRHRWEMYRRTEVDYKVDSVDFRTWDINTLLKEIHGHYQQSMSQWNSLKKTDLANFKALTEFYDPKHDIYRPTILDLLVHDAINFYKSDYSTLTPDKGLPSDSLYFEDYTNINLSDTASSSEHEVLRLYIRLLAYHAERGDADAFVSLDIERLSYVSEVTEMYGSPYKNALNRLYEAYKEHPASTLVEFAWAVHYQSRYSLKEALKYCERAIRHFPDSDGALKAKELKAYILAKDLQIRTEEFIVPDHPFKLLVNYTNVDSLYFKIFRLTQADAMTWHNIRSDSARTGFLKSLPPLNVWSDSLVNPGDYNSHGTEIIFPALSKGTYLIYGSTKNYGKLPAITAYGLIQVTDVALVTATINPQQRFQLVNRSTGKPIAGGHIHVKNDPSSHTNVSVDEVLTTNSNGMAFLPLTDNYIPALIKVFIPGDTINFGRHHINRRYQRRDNNENGSVTARAYLFTDRTIYRPGQTLYFKGILLKQVNGISSVVPGEYVEIYLDDVNAEEVGFLRLKTNEFGSFSGEFKIPANGLNGEYTLYADEDSEEGSKFYDEEIDDFDWNEYYISVEEYKRPTFEVNFDAVEQTFGVNDSVRISGQAKSFSGSQISNAKVQYAVERIVQLPYWYEWGYHSRFYSPPVEIASGEVFTDQEGKYEIKFKAIPDESVSALSLPVFTYTITADVTDINGETRSSTTTMKVGYHTLSASLSINSNIDVRSKDSKLTYEITNINGEKATAKGKIQIYKLQAPPAPLRERPWPLPDLPKISEEEHKTLFPHEPYGEVADWKSWPKGNVYQDVEFDTTDDNRDLPLTIDEHWPLGAYLAELTTTDNKGNEIKAKTWFKVYNSSILKVSDNQLIEIKTDKHEYRIGEQVKLTVGSASEDLTLMIEIDKNHKISETRFIHLSNESKELTIDVTQDAAEGFAIHYYFINYNTFKSGTQSILVSTADNNFEIETLTFRDKLQPGAEETWSFKVKGKKKERAEVEFLTSMYDASLDQFKPHQWRFNINPKAYYYAYNPNSANSSFGSMNFNVLNVYRWYYDAPVTQHNQFNWFGFNITNPSYYNRQYLNSLRFYNLEEQPSSAKVSLDQTKPKGFVYGTVTSIDDGAKLVGVNVIIKGTTRGTVTDEQGNYQLKINKGNVVVFSFVGLSTLEVTPNGNNIIDVQMSADVRQLADVVVTAQGIERQKSALGYAVSEIVEVADEEEVAEDVMLGLQGKVAGVEIAGEPGGHSQLLIRGNSNVSNDKAALFVVDGVVVQSADLSPDDIASMEVLKGDAATALYGAQAVNGLVIITTKAGQKKLDEILSQVKARSDLRETAFFFPHLKTNKKGEVSFNFTTPEALTRWKLQLLAHNKDLKTGYKSLQTITQKELMVVPNAPRFLRKGDQLVLTSKVVNLTGNTQQVNIDLQLTDPITGDEITNNFVSQTRVTRNIAAGANANVSWSLNVPHNYEALQYRIVATTGTYSDGEQNIIPILSNRQLVTETLPIAVKANTSRELSLDKLVTNNSSTLTHHRLTLEVTTNPVWYAIKSLPYLMEYPYECSEQTFSRYYANKLASHIVDSNPTIKEVFEKWKSASALVSKLETNAELKSILIQETPWLREAKSEAEQQKRIALLFDLDEVAAESKANLQKLSQMQFSSGGFPWFSGNPYPNRYITQHIISGLGHLSHIGETMDLSAHEEMLENGVAYMDSEIIKDYKRLIEDSHKQEKGFMKKNHTGNLQVQYLYARSFYDYAKSEELQPVYQYYLNQSAEYWTDYDLMIKAMIALVQHRSGNKVVATEILASLKETSIVSDELGMYWKANVGGYYWNRSDIETQAVIIEAFYEMMDESEERREIYNELNNWLLKNKQTNRWKSTKATTEAIYALLLDKYAEVENSKDVSVKVGSLAINIDNAEAGSGYFKTTWPKEEITPEMGKVALANKGNKLVWGSLYWQYFEDIDNISTSSTKAVDLNKKVFLVTREAQGEVLTAVNDSVSLKPGDMLRIKIVLKVDRDMEFMHMKDQRASGLEPVSTLSEYKWQDGLGYYESTKDASTNFFFDELPKGVHVFEYDLRVNNAGTFTNGITTLESMYAPEFKSHSEAITLKVEAGE</sequence>
<keyword evidence="7" id="KW-1185">Reference proteome</keyword>
<dbReference type="SUPFAM" id="SSF49464">
    <property type="entry name" value="Carboxypeptidase regulatory domain-like"/>
    <property type="match status" value="1"/>
</dbReference>
<dbReference type="SUPFAM" id="SSF48239">
    <property type="entry name" value="Terpenoid cyclases/Protein prenyltransferases"/>
    <property type="match status" value="1"/>
</dbReference>
<evidence type="ECO:0000256" key="2">
    <source>
        <dbReference type="PROSITE-ProRule" id="PRU01360"/>
    </source>
</evidence>
<dbReference type="SMART" id="SM01360">
    <property type="entry name" value="A2M"/>
    <property type="match status" value="1"/>
</dbReference>
<keyword evidence="2" id="KW-0813">Transport</keyword>
<keyword evidence="2 3" id="KW-0812">Transmembrane</keyword>
<dbReference type="Pfam" id="PF07703">
    <property type="entry name" value="A2M_BRD"/>
    <property type="match status" value="1"/>
</dbReference>
<accession>A0A937G1Y0</accession>
<dbReference type="InterPro" id="IPR037066">
    <property type="entry name" value="Plug_dom_sf"/>
</dbReference>
<dbReference type="InterPro" id="IPR008969">
    <property type="entry name" value="CarboxyPept-like_regulatory"/>
</dbReference>
<keyword evidence="6" id="KW-0121">Carboxypeptidase</keyword>
<comment type="caution">
    <text evidence="6">The sequence shown here is derived from an EMBL/GenBank/DDBJ whole genome shotgun (WGS) entry which is preliminary data.</text>
</comment>
<evidence type="ECO:0000313" key="6">
    <source>
        <dbReference type="EMBL" id="MBL6448500.1"/>
    </source>
</evidence>
<dbReference type="InterPro" id="IPR051802">
    <property type="entry name" value="YfhM-like"/>
</dbReference>
<dbReference type="InterPro" id="IPR002890">
    <property type="entry name" value="MG2"/>
</dbReference>
<dbReference type="InterPro" id="IPR008930">
    <property type="entry name" value="Terpenoid_cyclase/PrenylTrfase"/>
</dbReference>
<dbReference type="GO" id="GO:0009279">
    <property type="term" value="C:cell outer membrane"/>
    <property type="evidence" value="ECO:0007669"/>
    <property type="project" value="UniProtKB-SubCell"/>
</dbReference>
<dbReference type="Gene3D" id="2.170.130.10">
    <property type="entry name" value="TonB-dependent receptor, plug domain"/>
    <property type="match status" value="1"/>
</dbReference>
<dbReference type="InterPro" id="IPR041246">
    <property type="entry name" value="Bact_MG10"/>
</dbReference>
<comment type="similarity">
    <text evidence="2">Belongs to the TonB-dependent receptor family.</text>
</comment>
<dbReference type="Pfam" id="PF13715">
    <property type="entry name" value="CarbopepD_reg_2"/>
    <property type="match status" value="1"/>
</dbReference>
<dbReference type="InterPro" id="IPR012910">
    <property type="entry name" value="Plug_dom"/>
</dbReference>
<protein>
    <submittedName>
        <fullName evidence="6">Carboxypeptidase-like regulatory domain-containing protein</fullName>
    </submittedName>
</protein>
<keyword evidence="6" id="KW-0645">Protease</keyword>
<dbReference type="RefSeq" id="WP_202858036.1">
    <property type="nucleotide sequence ID" value="NZ_JAEUGD010000064.1"/>
</dbReference>
<dbReference type="SMART" id="SM01359">
    <property type="entry name" value="A2M_N_2"/>
    <property type="match status" value="1"/>
</dbReference>
<dbReference type="Pfam" id="PF01835">
    <property type="entry name" value="MG2"/>
    <property type="match status" value="1"/>
</dbReference>
<keyword evidence="2" id="KW-1134">Transmembrane beta strand</keyword>
<proteinExistence type="inferred from homology"/>
<dbReference type="Gene3D" id="1.50.10.20">
    <property type="match status" value="1"/>
</dbReference>
<dbReference type="Pfam" id="PF17973">
    <property type="entry name" value="bMG10"/>
    <property type="match status" value="1"/>
</dbReference>
<dbReference type="Pfam" id="PF07715">
    <property type="entry name" value="Plug"/>
    <property type="match status" value="1"/>
</dbReference>
<dbReference type="InterPro" id="IPR039426">
    <property type="entry name" value="TonB-dep_rcpt-like"/>
</dbReference>
<dbReference type="GO" id="GO:0004866">
    <property type="term" value="F:endopeptidase inhibitor activity"/>
    <property type="evidence" value="ECO:0007669"/>
    <property type="project" value="InterPro"/>
</dbReference>
<evidence type="ECO:0000259" key="5">
    <source>
        <dbReference type="SMART" id="SM01360"/>
    </source>
</evidence>
<keyword evidence="2" id="KW-0998">Cell outer membrane</keyword>
<keyword evidence="3" id="KW-1133">Transmembrane helix</keyword>
<dbReference type="InterPro" id="IPR001599">
    <property type="entry name" value="Macroglobln_a2"/>
</dbReference>
<dbReference type="Gene3D" id="2.60.40.1930">
    <property type="match status" value="1"/>
</dbReference>
<dbReference type="InterPro" id="IPR011625">
    <property type="entry name" value="A2M_N_BRD"/>
</dbReference>
<dbReference type="EMBL" id="JAEUGD010000064">
    <property type="protein sequence ID" value="MBL6448500.1"/>
    <property type="molecule type" value="Genomic_DNA"/>
</dbReference>
<feature type="transmembrane region" description="Helical" evidence="3">
    <location>
        <begin position="59"/>
        <end position="77"/>
    </location>
</feature>
<gene>
    <name evidence="6" type="ORF">JMN32_19475</name>
</gene>
<evidence type="ECO:0000259" key="4">
    <source>
        <dbReference type="SMART" id="SM01359"/>
    </source>
</evidence>
<keyword evidence="6" id="KW-0378">Hydrolase</keyword>
<name>A0A937G1Y0_9BACT</name>
<keyword evidence="2 3" id="KW-0472">Membrane</keyword>
<dbReference type="PANTHER" id="PTHR40094:SF1">
    <property type="entry name" value="UBIQUITIN DOMAIN-CONTAINING PROTEIN"/>
    <property type="match status" value="1"/>
</dbReference>
<dbReference type="PROSITE" id="PS52016">
    <property type="entry name" value="TONB_DEPENDENT_REC_3"/>
    <property type="match status" value="1"/>
</dbReference>
<comment type="similarity">
    <text evidence="1">Belongs to the protease inhibitor I39 (alpha-2-macroglobulin) family. Bacterial alpha-2-macroglobulin subfamily.</text>
</comment>
<evidence type="ECO:0000313" key="7">
    <source>
        <dbReference type="Proteomes" id="UP000614216"/>
    </source>
</evidence>
<dbReference type="Pfam" id="PF00207">
    <property type="entry name" value="A2M"/>
    <property type="match status" value="1"/>
</dbReference>